<keyword evidence="1" id="KW-0812">Transmembrane</keyword>
<feature type="transmembrane region" description="Helical" evidence="1">
    <location>
        <begin position="206"/>
        <end position="224"/>
    </location>
</feature>
<reference evidence="2" key="1">
    <citation type="journal article" date="2020" name="Stud. Mycol.">
        <title>101 Dothideomycetes genomes: a test case for predicting lifestyles and emergence of pathogens.</title>
        <authorList>
            <person name="Haridas S."/>
            <person name="Albert R."/>
            <person name="Binder M."/>
            <person name="Bloem J."/>
            <person name="Labutti K."/>
            <person name="Salamov A."/>
            <person name="Andreopoulos B."/>
            <person name="Baker S."/>
            <person name="Barry K."/>
            <person name="Bills G."/>
            <person name="Bluhm B."/>
            <person name="Cannon C."/>
            <person name="Castanera R."/>
            <person name="Culley D."/>
            <person name="Daum C."/>
            <person name="Ezra D."/>
            <person name="Gonzalez J."/>
            <person name="Henrissat B."/>
            <person name="Kuo A."/>
            <person name="Liang C."/>
            <person name="Lipzen A."/>
            <person name="Lutzoni F."/>
            <person name="Magnuson J."/>
            <person name="Mondo S."/>
            <person name="Nolan M."/>
            <person name="Ohm R."/>
            <person name="Pangilinan J."/>
            <person name="Park H.-J."/>
            <person name="Ramirez L."/>
            <person name="Alfaro M."/>
            <person name="Sun H."/>
            <person name="Tritt A."/>
            <person name="Yoshinaga Y."/>
            <person name="Zwiers L.-H."/>
            <person name="Turgeon B."/>
            <person name="Goodwin S."/>
            <person name="Spatafora J."/>
            <person name="Crous P."/>
            <person name="Grigoriev I."/>
        </authorList>
    </citation>
    <scope>NUCLEOTIDE SEQUENCE</scope>
    <source>
        <strain evidence="2">CBS 119925</strain>
    </source>
</reference>
<keyword evidence="1" id="KW-0472">Membrane</keyword>
<keyword evidence="3" id="KW-1185">Reference proteome</keyword>
<protein>
    <submittedName>
        <fullName evidence="2">Uncharacterized protein</fullName>
    </submittedName>
</protein>
<sequence>MVFQYPPKLPTVEDRTLSEASSRVPTADRQRSFFTALTFSNERKQHASKIVLSCSLIVLPLVAFTVALLWIVFRNLVDQTPCPFPDLCPGSDLLNATDKQYYYVDFSATRLAFLASLSSSISFSLVGVVMSMYAYIIAKDLLSVSTSPGPSEQLPSPYQTSVLIRLLNAELLMLWEIFWRKVEEIFWNKERSENDKAKSVRQFPSMVRASVLFLLFALFASIYIQAADTYLHISTEAANFIEVQPESSASHHYSRGLSEYCLNRPTLGAGNNKNFFSCSLDHQSLDVGEMTYLSNSSIINAIDDRVSPTQDIYSFDHEDGDTYAVVGPANVDPALDWKATSFGVSTKCSAVPVGACTLHEPLQLPDSLILWPYTCNQTSAGFDFAGNITGSLTQHVYLDFHKYIGEANAFRSTSYTNWPEQTKPLVPTITDEESNQVFRNPWHWHYILKYAEDSPHSTEEYTNDPNIHRSPGLQDFYFLTCNTTVWDISYTAVGGKITSLISKTPANGTLAGIASMASSRAPNFLYPSFARTYYTANFVQTSPASFIRAWKAAVSRVIALPIGAQTSPRESDLVQRRSSKVVTKLPKSALWILVSANAAFALVGIVLAVFALRGSAARAYQVHTRLGVAGLAAALFERGHSERGAREDSKLFEENRGLGVGSRERKRVGVRLTETGGAGWVVDGGRGRDGGEEVGMMVRGR</sequence>
<organism evidence="2 3">
    <name type="scientific">Sporormia fimetaria CBS 119925</name>
    <dbReference type="NCBI Taxonomy" id="1340428"/>
    <lineage>
        <taxon>Eukaryota</taxon>
        <taxon>Fungi</taxon>
        <taxon>Dikarya</taxon>
        <taxon>Ascomycota</taxon>
        <taxon>Pezizomycotina</taxon>
        <taxon>Dothideomycetes</taxon>
        <taxon>Pleosporomycetidae</taxon>
        <taxon>Pleosporales</taxon>
        <taxon>Sporormiaceae</taxon>
        <taxon>Sporormia</taxon>
    </lineage>
</organism>
<gene>
    <name evidence="2" type="ORF">M011DRAFT_408147</name>
</gene>
<name>A0A6A6V637_9PLEO</name>
<feature type="transmembrane region" description="Helical" evidence="1">
    <location>
        <begin position="111"/>
        <end position="136"/>
    </location>
</feature>
<dbReference type="AlphaFoldDB" id="A0A6A6V637"/>
<dbReference type="OrthoDB" id="3344043at2759"/>
<evidence type="ECO:0000313" key="2">
    <source>
        <dbReference type="EMBL" id="KAF2744677.1"/>
    </source>
</evidence>
<feature type="transmembrane region" description="Helical" evidence="1">
    <location>
        <begin position="589"/>
        <end position="612"/>
    </location>
</feature>
<feature type="transmembrane region" description="Helical" evidence="1">
    <location>
        <begin position="50"/>
        <end position="73"/>
    </location>
</feature>
<evidence type="ECO:0000256" key="1">
    <source>
        <dbReference type="SAM" id="Phobius"/>
    </source>
</evidence>
<accession>A0A6A6V637</accession>
<proteinExistence type="predicted"/>
<keyword evidence="1" id="KW-1133">Transmembrane helix</keyword>
<evidence type="ECO:0000313" key="3">
    <source>
        <dbReference type="Proteomes" id="UP000799440"/>
    </source>
</evidence>
<dbReference type="Proteomes" id="UP000799440">
    <property type="component" value="Unassembled WGS sequence"/>
</dbReference>
<dbReference type="EMBL" id="MU006587">
    <property type="protein sequence ID" value="KAF2744677.1"/>
    <property type="molecule type" value="Genomic_DNA"/>
</dbReference>